<dbReference type="Proteomes" id="UP000324726">
    <property type="component" value="Unassembled WGS sequence"/>
</dbReference>
<sequence>MNNHPKHRSAVAAILATATLVLTGCVTNEELGNPDGWEEILPPAKPELVGMVPQKFQDKGTLSVGANTPYAPNEFKDSQGKIIGFEMDLVRAAGSKLGLDVVPRQMDFNLILPAVSAGTIDVGASAFTDTEERQKSYDFVDFFSAGIAWATQPGREKSIDPSDACGLTVAVQKGTYSDTDEVEEKSQACVEDGKPAIDKLVYPTADAAATATILKRADAYSSDSSVIAYAIQRSEDKLVQIGDAFDTAPFGWAFPKGSELGHAFAAALQDMMDDGTYEKILEPWGLEEGALDEVTFNLKPLPQARQRHNQLPAATGNRKRRGTNRTMNRRRREHR</sequence>
<dbReference type="PANTHER" id="PTHR35936">
    <property type="entry name" value="MEMBRANE-BOUND LYTIC MUREIN TRANSGLYCOSYLASE F"/>
    <property type="match status" value="1"/>
</dbReference>
<evidence type="ECO:0000313" key="8">
    <source>
        <dbReference type="Proteomes" id="UP000324726"/>
    </source>
</evidence>
<evidence type="ECO:0000259" key="6">
    <source>
        <dbReference type="SMART" id="SM00062"/>
    </source>
</evidence>
<dbReference type="InterPro" id="IPR001638">
    <property type="entry name" value="Solute-binding_3/MltF_N"/>
</dbReference>
<reference evidence="7 8" key="1">
    <citation type="submission" date="2019-08" db="EMBL/GenBank/DDBJ databases">
        <title>Draft genome of C. urealyticum strain VH4248.</title>
        <authorList>
            <person name="Navas J."/>
        </authorList>
    </citation>
    <scope>NUCLEOTIDE SEQUENCE [LARGE SCALE GENOMIC DNA]</scope>
    <source>
        <strain evidence="7 8">VH4248</strain>
    </source>
</reference>
<keyword evidence="3" id="KW-0732">Signal</keyword>
<feature type="compositionally biased region" description="Basic residues" evidence="5">
    <location>
        <begin position="317"/>
        <end position="335"/>
    </location>
</feature>
<dbReference type="Gene3D" id="3.40.190.10">
    <property type="entry name" value="Periplasmic binding protein-like II"/>
    <property type="match status" value="2"/>
</dbReference>
<evidence type="ECO:0000256" key="3">
    <source>
        <dbReference type="ARBA" id="ARBA00022729"/>
    </source>
</evidence>
<proteinExistence type="inferred from homology"/>
<dbReference type="AlphaFoldDB" id="A0A5D4FY74"/>
<comment type="caution">
    <text evidence="7">The sequence shown here is derived from an EMBL/GenBank/DDBJ whole genome shotgun (WGS) entry which is preliminary data.</text>
</comment>
<dbReference type="PROSITE" id="PS01039">
    <property type="entry name" value="SBP_BACTERIAL_3"/>
    <property type="match status" value="1"/>
</dbReference>
<dbReference type="GO" id="GO:0030313">
    <property type="term" value="C:cell envelope"/>
    <property type="evidence" value="ECO:0007669"/>
    <property type="project" value="UniProtKB-SubCell"/>
</dbReference>
<accession>A0A5D4FY74</accession>
<dbReference type="PANTHER" id="PTHR35936:SF17">
    <property type="entry name" value="ARGININE-BINDING EXTRACELLULAR PROTEIN ARTP"/>
    <property type="match status" value="1"/>
</dbReference>
<dbReference type="RefSeq" id="WP_148812000.1">
    <property type="nucleotide sequence ID" value="NZ_VSZI01000001.1"/>
</dbReference>
<gene>
    <name evidence="7" type="ORF">FYJ87_04580</name>
</gene>
<evidence type="ECO:0000313" key="7">
    <source>
        <dbReference type="EMBL" id="TYR20249.1"/>
    </source>
</evidence>
<name>A0A5D4FY74_9CORY</name>
<dbReference type="EMBL" id="VSZI01000001">
    <property type="protein sequence ID" value="TYR20249.1"/>
    <property type="molecule type" value="Genomic_DNA"/>
</dbReference>
<dbReference type="InterPro" id="IPR018313">
    <property type="entry name" value="SBP_3_CS"/>
</dbReference>
<evidence type="ECO:0000256" key="1">
    <source>
        <dbReference type="ARBA" id="ARBA00004196"/>
    </source>
</evidence>
<feature type="domain" description="Solute-binding protein family 3/N-terminal" evidence="6">
    <location>
        <begin position="61"/>
        <end position="288"/>
    </location>
</feature>
<dbReference type="SMART" id="SM00062">
    <property type="entry name" value="PBPb"/>
    <property type="match status" value="1"/>
</dbReference>
<dbReference type="PROSITE" id="PS51257">
    <property type="entry name" value="PROKAR_LIPOPROTEIN"/>
    <property type="match status" value="1"/>
</dbReference>
<dbReference type="Pfam" id="PF00497">
    <property type="entry name" value="SBP_bac_3"/>
    <property type="match status" value="1"/>
</dbReference>
<comment type="similarity">
    <text evidence="2 4">Belongs to the bacterial solute-binding protein 3 family.</text>
</comment>
<dbReference type="SUPFAM" id="SSF53850">
    <property type="entry name" value="Periplasmic binding protein-like II"/>
    <property type="match status" value="1"/>
</dbReference>
<comment type="subcellular location">
    <subcellularLocation>
        <location evidence="1">Cell envelope</location>
    </subcellularLocation>
</comment>
<evidence type="ECO:0000256" key="4">
    <source>
        <dbReference type="RuleBase" id="RU003744"/>
    </source>
</evidence>
<evidence type="ECO:0000256" key="2">
    <source>
        <dbReference type="ARBA" id="ARBA00010333"/>
    </source>
</evidence>
<feature type="region of interest" description="Disordered" evidence="5">
    <location>
        <begin position="300"/>
        <end position="335"/>
    </location>
</feature>
<protein>
    <submittedName>
        <fullName evidence="7">ABC transporter substrate-binding protein</fullName>
    </submittedName>
</protein>
<evidence type="ECO:0000256" key="5">
    <source>
        <dbReference type="SAM" id="MobiDB-lite"/>
    </source>
</evidence>
<organism evidence="7 8">
    <name type="scientific">Corynebacterium urealyticum</name>
    <dbReference type="NCBI Taxonomy" id="43771"/>
    <lineage>
        <taxon>Bacteria</taxon>
        <taxon>Bacillati</taxon>
        <taxon>Actinomycetota</taxon>
        <taxon>Actinomycetes</taxon>
        <taxon>Mycobacteriales</taxon>
        <taxon>Corynebacteriaceae</taxon>
        <taxon>Corynebacterium</taxon>
    </lineage>
</organism>
<dbReference type="CDD" id="cd01004">
    <property type="entry name" value="PBP2_MidA_like"/>
    <property type="match status" value="1"/>
</dbReference>